<gene>
    <name evidence="1" type="ORF">F4553_005082</name>
</gene>
<organism evidence="1 2">
    <name type="scientific">Allocatelliglobosispora scoriae</name>
    <dbReference type="NCBI Taxonomy" id="643052"/>
    <lineage>
        <taxon>Bacteria</taxon>
        <taxon>Bacillati</taxon>
        <taxon>Actinomycetota</taxon>
        <taxon>Actinomycetes</taxon>
        <taxon>Micromonosporales</taxon>
        <taxon>Micromonosporaceae</taxon>
        <taxon>Allocatelliglobosispora</taxon>
    </lineage>
</organism>
<dbReference type="RefSeq" id="WP_184839938.1">
    <property type="nucleotide sequence ID" value="NZ_JACHMN010000002.1"/>
</dbReference>
<protein>
    <submittedName>
        <fullName evidence="1">Uncharacterized protein</fullName>
    </submittedName>
</protein>
<dbReference type="Proteomes" id="UP000587527">
    <property type="component" value="Unassembled WGS sequence"/>
</dbReference>
<reference evidence="1 2" key="1">
    <citation type="submission" date="2020-08" db="EMBL/GenBank/DDBJ databases">
        <title>Sequencing the genomes of 1000 actinobacteria strains.</title>
        <authorList>
            <person name="Klenk H.-P."/>
        </authorList>
    </citation>
    <scope>NUCLEOTIDE SEQUENCE [LARGE SCALE GENOMIC DNA]</scope>
    <source>
        <strain evidence="1 2">DSM 45362</strain>
    </source>
</reference>
<name>A0A841BXP5_9ACTN</name>
<sequence length="50" mass="5628">MNSNGLNDLQLLNQALSRARMPEPQAEASRTARQIAIRALRRQARNQGIQ</sequence>
<accession>A0A841BXP5</accession>
<proteinExistence type="predicted"/>
<dbReference type="EMBL" id="JACHMN010000002">
    <property type="protein sequence ID" value="MBB5871703.1"/>
    <property type="molecule type" value="Genomic_DNA"/>
</dbReference>
<keyword evidence="2" id="KW-1185">Reference proteome</keyword>
<evidence type="ECO:0000313" key="1">
    <source>
        <dbReference type="EMBL" id="MBB5871703.1"/>
    </source>
</evidence>
<dbReference type="AlphaFoldDB" id="A0A841BXP5"/>
<evidence type="ECO:0000313" key="2">
    <source>
        <dbReference type="Proteomes" id="UP000587527"/>
    </source>
</evidence>
<comment type="caution">
    <text evidence="1">The sequence shown here is derived from an EMBL/GenBank/DDBJ whole genome shotgun (WGS) entry which is preliminary data.</text>
</comment>